<feature type="domain" description="Globin" evidence="6">
    <location>
        <begin position="1"/>
        <end position="134"/>
    </location>
</feature>
<dbReference type="AlphaFoldDB" id="A0A1Z4JPG4"/>
<dbReference type="GO" id="GO:0008941">
    <property type="term" value="F:nitric oxide dioxygenase NAD(P)H activity"/>
    <property type="evidence" value="ECO:0007669"/>
    <property type="project" value="TreeGrafter"/>
</dbReference>
<evidence type="ECO:0000313" key="8">
    <source>
        <dbReference type="Proteomes" id="UP000217895"/>
    </source>
</evidence>
<name>A0A1Z4JPG4_LEPBY</name>
<reference evidence="7 8" key="1">
    <citation type="submission" date="2017-06" db="EMBL/GenBank/DDBJ databases">
        <title>Genome sequencing of cyanobaciteial culture collection at National Institute for Environmental Studies (NIES).</title>
        <authorList>
            <person name="Hirose Y."/>
            <person name="Shimura Y."/>
            <person name="Fujisawa T."/>
            <person name="Nakamura Y."/>
            <person name="Kawachi M."/>
        </authorList>
    </citation>
    <scope>NUCLEOTIDE SEQUENCE [LARGE SCALE GENOMIC DNA]</scope>
    <source>
        <strain evidence="7 8">NIES-2135</strain>
    </source>
</reference>
<dbReference type="InterPro" id="IPR000971">
    <property type="entry name" value="Globin"/>
</dbReference>
<evidence type="ECO:0000256" key="3">
    <source>
        <dbReference type="ARBA" id="ARBA00022723"/>
    </source>
</evidence>
<dbReference type="GO" id="GO:0046872">
    <property type="term" value="F:metal ion binding"/>
    <property type="evidence" value="ECO:0007669"/>
    <property type="project" value="UniProtKB-KW"/>
</dbReference>
<evidence type="ECO:0000313" key="7">
    <source>
        <dbReference type="EMBL" id="BAY58651.1"/>
    </source>
</evidence>
<keyword evidence="1 5" id="KW-0349">Heme</keyword>
<evidence type="ECO:0000256" key="2">
    <source>
        <dbReference type="ARBA" id="ARBA00022621"/>
    </source>
</evidence>
<keyword evidence="8" id="KW-1185">Reference proteome</keyword>
<evidence type="ECO:0000256" key="1">
    <source>
        <dbReference type="ARBA" id="ARBA00022617"/>
    </source>
</evidence>
<dbReference type="GO" id="GO:0020037">
    <property type="term" value="F:heme binding"/>
    <property type="evidence" value="ECO:0007669"/>
    <property type="project" value="InterPro"/>
</dbReference>
<keyword evidence="2 5" id="KW-0561">Oxygen transport</keyword>
<protein>
    <submittedName>
        <fullName evidence="7">Globin domain-containing protein</fullName>
    </submittedName>
</protein>
<dbReference type="Pfam" id="PF00042">
    <property type="entry name" value="Globin"/>
    <property type="match status" value="1"/>
</dbReference>
<evidence type="ECO:0000256" key="4">
    <source>
        <dbReference type="ARBA" id="ARBA00023004"/>
    </source>
</evidence>
<proteinExistence type="inferred from homology"/>
<dbReference type="GO" id="GO:0071500">
    <property type="term" value="P:cellular response to nitrosative stress"/>
    <property type="evidence" value="ECO:0007669"/>
    <property type="project" value="TreeGrafter"/>
</dbReference>
<gene>
    <name evidence="7" type="ORF">NIES2135_55240</name>
</gene>
<dbReference type="PROSITE" id="PS01033">
    <property type="entry name" value="GLOBIN"/>
    <property type="match status" value="1"/>
</dbReference>
<dbReference type="PANTHER" id="PTHR43396">
    <property type="entry name" value="FLAVOHEMOPROTEIN"/>
    <property type="match status" value="1"/>
</dbReference>
<dbReference type="PANTHER" id="PTHR43396:SF3">
    <property type="entry name" value="FLAVOHEMOPROTEIN"/>
    <property type="match status" value="1"/>
</dbReference>
<dbReference type="CDD" id="cd12131">
    <property type="entry name" value="HGbI-like"/>
    <property type="match status" value="1"/>
</dbReference>
<dbReference type="EMBL" id="AP018203">
    <property type="protein sequence ID" value="BAY58651.1"/>
    <property type="molecule type" value="Genomic_DNA"/>
</dbReference>
<evidence type="ECO:0000256" key="5">
    <source>
        <dbReference type="RuleBase" id="RU000356"/>
    </source>
</evidence>
<dbReference type="SUPFAM" id="SSF46458">
    <property type="entry name" value="Globin-like"/>
    <property type="match status" value="1"/>
</dbReference>
<keyword evidence="3" id="KW-0479">Metal-binding</keyword>
<dbReference type="InterPro" id="IPR009050">
    <property type="entry name" value="Globin-like_sf"/>
</dbReference>
<dbReference type="Proteomes" id="UP000217895">
    <property type="component" value="Chromosome"/>
</dbReference>
<organism evidence="7 8">
    <name type="scientific">Leptolyngbya boryana NIES-2135</name>
    <dbReference type="NCBI Taxonomy" id="1973484"/>
    <lineage>
        <taxon>Bacteria</taxon>
        <taxon>Bacillati</taxon>
        <taxon>Cyanobacteriota</taxon>
        <taxon>Cyanophyceae</taxon>
        <taxon>Leptolyngbyales</taxon>
        <taxon>Leptolyngbyaceae</taxon>
        <taxon>Leptolyngbya group</taxon>
        <taxon>Leptolyngbya</taxon>
    </lineage>
</organism>
<dbReference type="GO" id="GO:0046210">
    <property type="term" value="P:nitric oxide catabolic process"/>
    <property type="evidence" value="ECO:0007669"/>
    <property type="project" value="TreeGrafter"/>
</dbReference>
<accession>A0A1Z4JPG4</accession>
<dbReference type="GO" id="GO:0019825">
    <property type="term" value="F:oxygen binding"/>
    <property type="evidence" value="ECO:0007669"/>
    <property type="project" value="InterPro"/>
</dbReference>
<dbReference type="GO" id="GO:0071949">
    <property type="term" value="F:FAD binding"/>
    <property type="evidence" value="ECO:0007669"/>
    <property type="project" value="TreeGrafter"/>
</dbReference>
<keyword evidence="5" id="KW-0813">Transport</keyword>
<dbReference type="GO" id="GO:0005344">
    <property type="term" value="F:oxygen carrier activity"/>
    <property type="evidence" value="ECO:0007669"/>
    <property type="project" value="UniProtKB-KW"/>
</dbReference>
<dbReference type="InterPro" id="IPR012292">
    <property type="entry name" value="Globin/Proto"/>
</dbReference>
<comment type="similarity">
    <text evidence="5">Belongs to the globin family.</text>
</comment>
<dbReference type="Gene3D" id="1.10.490.10">
    <property type="entry name" value="Globins"/>
    <property type="match status" value="1"/>
</dbReference>
<sequence length="147" mass="16523">MPLNVELLESSFAQIKAQELEFTNHFYTNLFADYPEVKPLFANTHMEDQAKKLFQSLVLVVESLRHPDRLAHPLQGLGTRHIQYGVLPEHYPLVGSTLLKALALCLGEAWTPNAEQAWSEAYSVVTELMLSGAVYSTEILSPALQKR</sequence>
<evidence type="ECO:0000259" key="6">
    <source>
        <dbReference type="PROSITE" id="PS01033"/>
    </source>
</evidence>
<keyword evidence="4" id="KW-0408">Iron</keyword>